<dbReference type="GO" id="GO:0005730">
    <property type="term" value="C:nucleolus"/>
    <property type="evidence" value="ECO:0007669"/>
    <property type="project" value="TreeGrafter"/>
</dbReference>
<dbReference type="InterPro" id="IPR023029">
    <property type="entry name" value="Ribosomal_uS15_arc_euk"/>
</dbReference>
<dbReference type="InterPro" id="IPR012606">
    <property type="entry name" value="Ribosomal_uS15_N"/>
</dbReference>
<evidence type="ECO:0000256" key="4">
    <source>
        <dbReference type="RuleBase" id="RU003919"/>
    </source>
</evidence>
<dbReference type="Pfam" id="PF08069">
    <property type="entry name" value="Ribosomal_S13_N"/>
    <property type="match status" value="1"/>
</dbReference>
<evidence type="ECO:0000256" key="1">
    <source>
        <dbReference type="ARBA" id="ARBA00008434"/>
    </source>
</evidence>
<comment type="similarity">
    <text evidence="1 4">Belongs to the universal ribosomal protein uS15 family.</text>
</comment>
<dbReference type="AlphaFoldDB" id="A0A7S4B592"/>
<protein>
    <recommendedName>
        <fullName evidence="6">Small ribosomal subunit protein uS15 N-terminal domain-containing protein</fullName>
    </recommendedName>
</protein>
<dbReference type="SMART" id="SM01387">
    <property type="entry name" value="Ribosomal_S15"/>
    <property type="match status" value="1"/>
</dbReference>
<dbReference type="SMART" id="SM01386">
    <property type="entry name" value="Ribosomal_S13_N"/>
    <property type="match status" value="1"/>
</dbReference>
<sequence length="189" mass="20836">MSPREQCYRASCDLLLSTGAFCSSTTTSAGTLPTSSAAMGRMHSKGKGISKSALPYRRTPPSWFKQSPAEVIDNVCKLAKKGLTPSQIGVNLRDSHGVAQVCHVTGSKILRILKKRGLSPEIPEDLYCLIKKAVSVRKHLDKFRGDKDAKFRLILIESRIHRVARYYKLVKALPPNFKYESATASTLVS</sequence>
<dbReference type="PROSITE" id="PS00362">
    <property type="entry name" value="RIBOSOMAL_S15"/>
    <property type="match status" value="1"/>
</dbReference>
<reference evidence="7" key="1">
    <citation type="submission" date="2021-01" db="EMBL/GenBank/DDBJ databases">
        <authorList>
            <person name="Corre E."/>
            <person name="Pelletier E."/>
            <person name="Niang G."/>
            <person name="Scheremetjew M."/>
            <person name="Finn R."/>
            <person name="Kale V."/>
            <person name="Holt S."/>
            <person name="Cochrane G."/>
            <person name="Meng A."/>
            <person name="Brown T."/>
            <person name="Cohen L."/>
        </authorList>
    </citation>
    <scope>NUCLEOTIDE SEQUENCE</scope>
    <source>
        <strain evidence="7">CCMP645</strain>
    </source>
</reference>
<evidence type="ECO:0000259" key="6">
    <source>
        <dbReference type="SMART" id="SM01386"/>
    </source>
</evidence>
<dbReference type="Gene3D" id="4.10.860.130">
    <property type="match status" value="1"/>
</dbReference>
<accession>A0A7S4B592</accession>
<evidence type="ECO:0000313" key="7">
    <source>
        <dbReference type="EMBL" id="CAE0754574.1"/>
    </source>
</evidence>
<dbReference type="SUPFAM" id="SSF47060">
    <property type="entry name" value="S15/NS1 RNA-binding domain"/>
    <property type="match status" value="1"/>
</dbReference>
<evidence type="ECO:0000256" key="3">
    <source>
        <dbReference type="ARBA" id="ARBA00023274"/>
    </source>
</evidence>
<dbReference type="NCBIfam" id="NF006331">
    <property type="entry name" value="PRK08561.1"/>
    <property type="match status" value="1"/>
</dbReference>
<dbReference type="InterPro" id="IPR000589">
    <property type="entry name" value="Ribosomal_uS15"/>
</dbReference>
<gene>
    <name evidence="7" type="ORF">PCAR00345_LOCUS7161</name>
</gene>
<evidence type="ECO:0000256" key="5">
    <source>
        <dbReference type="SAM" id="MobiDB-lite"/>
    </source>
</evidence>
<dbReference type="Pfam" id="PF00312">
    <property type="entry name" value="Ribosomal_S15"/>
    <property type="match status" value="1"/>
</dbReference>
<dbReference type="GO" id="GO:0003735">
    <property type="term" value="F:structural constituent of ribosome"/>
    <property type="evidence" value="ECO:0007669"/>
    <property type="project" value="InterPro"/>
</dbReference>
<dbReference type="GO" id="GO:0022627">
    <property type="term" value="C:cytosolic small ribosomal subunit"/>
    <property type="evidence" value="ECO:0007669"/>
    <property type="project" value="TreeGrafter"/>
</dbReference>
<name>A0A7S4B592_CHRCT</name>
<dbReference type="InterPro" id="IPR009068">
    <property type="entry name" value="uS15_NS1_RNA-bd_sf"/>
</dbReference>
<feature type="domain" description="Small ribosomal subunit protein uS15 N-terminal" evidence="6">
    <location>
        <begin position="39"/>
        <end position="98"/>
    </location>
</feature>
<dbReference type="PANTHER" id="PTHR11885">
    <property type="entry name" value="RIBOSOMAL PROTEIN S15P/S13E"/>
    <property type="match status" value="1"/>
</dbReference>
<feature type="compositionally biased region" description="Polar residues" evidence="5">
    <location>
        <begin position="25"/>
        <end position="37"/>
    </location>
</feature>
<keyword evidence="2 4" id="KW-0689">Ribosomal protein</keyword>
<dbReference type="CDD" id="cd00353">
    <property type="entry name" value="Ribosomal_S15p_S13e"/>
    <property type="match status" value="1"/>
</dbReference>
<dbReference type="FunFam" id="4.10.860.130:FF:000001">
    <property type="entry name" value="40S ribosomal protein S13"/>
    <property type="match status" value="1"/>
</dbReference>
<dbReference type="PANTHER" id="PTHR11885:SF6">
    <property type="entry name" value="SMALL RIBOSOMAL SUBUNIT PROTEIN US15"/>
    <property type="match status" value="1"/>
</dbReference>
<keyword evidence="3 4" id="KW-0687">Ribonucleoprotein</keyword>
<dbReference type="GO" id="GO:0006412">
    <property type="term" value="P:translation"/>
    <property type="evidence" value="ECO:0007669"/>
    <property type="project" value="InterPro"/>
</dbReference>
<proteinExistence type="inferred from homology"/>
<dbReference type="GO" id="GO:0070181">
    <property type="term" value="F:small ribosomal subunit rRNA binding"/>
    <property type="evidence" value="ECO:0007669"/>
    <property type="project" value="TreeGrafter"/>
</dbReference>
<dbReference type="EMBL" id="HBIZ01011948">
    <property type="protein sequence ID" value="CAE0754574.1"/>
    <property type="molecule type" value="Transcribed_RNA"/>
</dbReference>
<dbReference type="HAMAP" id="MF_01343_A">
    <property type="entry name" value="Ribosomal_uS15_A"/>
    <property type="match status" value="1"/>
</dbReference>
<feature type="region of interest" description="Disordered" evidence="5">
    <location>
        <begin position="25"/>
        <end position="53"/>
    </location>
</feature>
<dbReference type="Gene3D" id="1.10.287.10">
    <property type="entry name" value="S15/NS1, RNA-binding"/>
    <property type="match status" value="1"/>
</dbReference>
<dbReference type="FunFam" id="1.10.287.10:FF:000003">
    <property type="entry name" value="40S ribosomal protein S13"/>
    <property type="match status" value="1"/>
</dbReference>
<evidence type="ECO:0000256" key="2">
    <source>
        <dbReference type="ARBA" id="ARBA00022980"/>
    </source>
</evidence>
<organism evidence="7">
    <name type="scientific">Chrysotila carterae</name>
    <name type="common">Marine alga</name>
    <name type="synonym">Syracosphaera carterae</name>
    <dbReference type="NCBI Taxonomy" id="13221"/>
    <lineage>
        <taxon>Eukaryota</taxon>
        <taxon>Haptista</taxon>
        <taxon>Haptophyta</taxon>
        <taxon>Prymnesiophyceae</taxon>
        <taxon>Isochrysidales</taxon>
        <taxon>Isochrysidaceae</taxon>
        <taxon>Chrysotila</taxon>
    </lineage>
</organism>